<dbReference type="InterPro" id="IPR003439">
    <property type="entry name" value="ABC_transporter-like_ATP-bd"/>
</dbReference>
<protein>
    <submittedName>
        <fullName evidence="6">ABC transporter</fullName>
    </submittedName>
</protein>
<evidence type="ECO:0000259" key="5">
    <source>
        <dbReference type="PROSITE" id="PS50893"/>
    </source>
</evidence>
<sequence length="601" mass="67796">MSDLVLDVSNLRIEFPLQGQSNKVAVDNVNFQLKRGEILGIVGESGSGKSVTSLAIMGLIQNPGKIVERSSIKYYQPLQDKIELTQLKEEQWTKYRGKEIAMIFQEPMSAFNPVYTIGYQLTEAIKLHQNVSREQANQEAIKLLKNVRVLKQTCPHKQATDYLKRYPHELSGGQLQRVMIAMAISCQPTILIADEPTTALDVTVQKGILELLRGLCKDNNIAMIFISHDLGVINKVADNILVMREGKVIEQGDKEQILRYPQDGYTKGLLACRPPLHIKVDKLPTVADFLEDKKDLNLYKESDLIYKIIPHDEIEARTKEAEEKKVLLSIEKLTVEFGKSAFFGLKSNKFTAVNNISFDVYAGETLGLVGESGCGKSTLARTILRLIPAANGNVTFEAYEISKKSMSNKWLRNLRKNMQIVFQNPYNSLNPRLTVGQAISEPMIIHQTQPNSNKRREIVDALLSLVGLDTNSYDRYPHEFSGGQRQRICIARALALNPRFLICDESVSALDVSVQAQVLNLLKDLQKKLKLTCIFISHDLSVVRFMSDRIMVMNQGEIVEIGEAEHIINHPDKEYTKNLLNSIPEFPEDLRWTSDQTVISE</sequence>
<organism evidence="6 7">
    <name type="scientific">Crocosphaera chwakensis CCY0110</name>
    <dbReference type="NCBI Taxonomy" id="391612"/>
    <lineage>
        <taxon>Bacteria</taxon>
        <taxon>Bacillati</taxon>
        <taxon>Cyanobacteriota</taxon>
        <taxon>Cyanophyceae</taxon>
        <taxon>Oscillatoriophycideae</taxon>
        <taxon>Chroococcales</taxon>
        <taxon>Aphanothecaceae</taxon>
        <taxon>Crocosphaera</taxon>
        <taxon>Crocosphaera chwakensis</taxon>
    </lineage>
</organism>
<comment type="caution">
    <text evidence="6">The sequence shown here is derived from an EMBL/GenBank/DDBJ whole genome shotgun (WGS) entry which is preliminary data.</text>
</comment>
<dbReference type="Gene3D" id="3.40.50.300">
    <property type="entry name" value="P-loop containing nucleotide triphosphate hydrolases"/>
    <property type="match status" value="2"/>
</dbReference>
<dbReference type="InterPro" id="IPR050319">
    <property type="entry name" value="ABC_transp_ATP-bind"/>
</dbReference>
<keyword evidence="2" id="KW-0813">Transport</keyword>
<dbReference type="GO" id="GO:0005524">
    <property type="term" value="F:ATP binding"/>
    <property type="evidence" value="ECO:0007669"/>
    <property type="project" value="UniProtKB-KW"/>
</dbReference>
<dbReference type="InterPro" id="IPR003593">
    <property type="entry name" value="AAA+_ATPase"/>
</dbReference>
<dbReference type="RefSeq" id="WP_008276575.1">
    <property type="nucleotide sequence ID" value="NZ_AAXW01000026.1"/>
</dbReference>
<dbReference type="InterPro" id="IPR017871">
    <property type="entry name" value="ABC_transporter-like_CS"/>
</dbReference>
<feature type="domain" description="ABC transporter" evidence="5">
    <location>
        <begin position="6"/>
        <end position="270"/>
    </location>
</feature>
<dbReference type="Pfam" id="PF08352">
    <property type="entry name" value="oligo_HPY"/>
    <property type="match status" value="2"/>
</dbReference>
<accession>A3IT70</accession>
<name>A3IT70_9CHRO</name>
<evidence type="ECO:0000256" key="2">
    <source>
        <dbReference type="ARBA" id="ARBA00022448"/>
    </source>
</evidence>
<dbReference type="eggNOG" id="COG4172">
    <property type="taxonomic scope" value="Bacteria"/>
</dbReference>
<dbReference type="GO" id="GO:0055085">
    <property type="term" value="P:transmembrane transport"/>
    <property type="evidence" value="ECO:0007669"/>
    <property type="project" value="UniProtKB-ARBA"/>
</dbReference>
<dbReference type="PROSITE" id="PS50893">
    <property type="entry name" value="ABC_TRANSPORTER_2"/>
    <property type="match status" value="2"/>
</dbReference>
<evidence type="ECO:0000256" key="4">
    <source>
        <dbReference type="ARBA" id="ARBA00022840"/>
    </source>
</evidence>
<dbReference type="NCBIfam" id="NF007739">
    <property type="entry name" value="PRK10419.1"/>
    <property type="match status" value="2"/>
</dbReference>
<dbReference type="SUPFAM" id="SSF52540">
    <property type="entry name" value="P-loop containing nucleoside triphosphate hydrolases"/>
    <property type="match status" value="2"/>
</dbReference>
<evidence type="ECO:0000256" key="3">
    <source>
        <dbReference type="ARBA" id="ARBA00022741"/>
    </source>
</evidence>
<keyword evidence="7" id="KW-1185">Reference proteome</keyword>
<proteinExistence type="inferred from homology"/>
<dbReference type="PANTHER" id="PTHR43776:SF7">
    <property type="entry name" value="D,D-DIPEPTIDE TRANSPORT ATP-BINDING PROTEIN DDPF-RELATED"/>
    <property type="match status" value="1"/>
</dbReference>
<gene>
    <name evidence="6" type="ORF">CY0110_04888</name>
</gene>
<feature type="domain" description="ABC transporter" evidence="5">
    <location>
        <begin position="328"/>
        <end position="580"/>
    </location>
</feature>
<dbReference type="InterPro" id="IPR013563">
    <property type="entry name" value="Oligopep_ABC_C"/>
</dbReference>
<dbReference type="CDD" id="cd03257">
    <property type="entry name" value="ABC_NikE_OppD_transporters"/>
    <property type="match status" value="2"/>
</dbReference>
<dbReference type="SMART" id="SM00382">
    <property type="entry name" value="AAA"/>
    <property type="match status" value="2"/>
</dbReference>
<evidence type="ECO:0000256" key="1">
    <source>
        <dbReference type="ARBA" id="ARBA00005417"/>
    </source>
</evidence>
<dbReference type="AlphaFoldDB" id="A3IT70"/>
<dbReference type="EMBL" id="AAXW01000026">
    <property type="protein sequence ID" value="EAZ90374.1"/>
    <property type="molecule type" value="Genomic_DNA"/>
</dbReference>
<dbReference type="NCBIfam" id="NF008453">
    <property type="entry name" value="PRK11308.1"/>
    <property type="match status" value="2"/>
</dbReference>
<dbReference type="GO" id="GO:0016887">
    <property type="term" value="F:ATP hydrolysis activity"/>
    <property type="evidence" value="ECO:0007669"/>
    <property type="project" value="InterPro"/>
</dbReference>
<dbReference type="OrthoDB" id="9802264at2"/>
<dbReference type="InterPro" id="IPR027417">
    <property type="entry name" value="P-loop_NTPase"/>
</dbReference>
<dbReference type="FunFam" id="3.40.50.300:FF:000016">
    <property type="entry name" value="Oligopeptide ABC transporter ATP-binding component"/>
    <property type="match status" value="2"/>
</dbReference>
<evidence type="ECO:0000313" key="7">
    <source>
        <dbReference type="Proteomes" id="UP000003781"/>
    </source>
</evidence>
<keyword evidence="4" id="KW-0067">ATP-binding</keyword>
<dbReference type="GO" id="GO:0015833">
    <property type="term" value="P:peptide transport"/>
    <property type="evidence" value="ECO:0007669"/>
    <property type="project" value="InterPro"/>
</dbReference>
<dbReference type="Pfam" id="PF00005">
    <property type="entry name" value="ABC_tran"/>
    <property type="match status" value="2"/>
</dbReference>
<comment type="similarity">
    <text evidence="1">Belongs to the ABC transporter superfamily.</text>
</comment>
<dbReference type="PROSITE" id="PS00211">
    <property type="entry name" value="ABC_TRANSPORTER_1"/>
    <property type="match status" value="2"/>
</dbReference>
<reference evidence="6 7" key="1">
    <citation type="submission" date="2007-03" db="EMBL/GenBank/DDBJ databases">
        <authorList>
            <person name="Stal L."/>
            <person name="Ferriera S."/>
            <person name="Johnson J."/>
            <person name="Kravitz S."/>
            <person name="Beeson K."/>
            <person name="Sutton G."/>
            <person name="Rogers Y.-H."/>
            <person name="Friedman R."/>
            <person name="Frazier M."/>
            <person name="Venter J.C."/>
        </authorList>
    </citation>
    <scope>NUCLEOTIDE SEQUENCE [LARGE SCALE GENOMIC DNA]</scope>
    <source>
        <strain evidence="6 7">CCY0110</strain>
    </source>
</reference>
<dbReference type="PANTHER" id="PTHR43776">
    <property type="entry name" value="TRANSPORT ATP-BINDING PROTEIN"/>
    <property type="match status" value="1"/>
</dbReference>
<evidence type="ECO:0000313" key="6">
    <source>
        <dbReference type="EMBL" id="EAZ90374.1"/>
    </source>
</evidence>
<keyword evidence="3" id="KW-0547">Nucleotide-binding</keyword>
<dbReference type="Proteomes" id="UP000003781">
    <property type="component" value="Unassembled WGS sequence"/>
</dbReference>